<evidence type="ECO:0000259" key="2">
    <source>
        <dbReference type="Pfam" id="PF14529"/>
    </source>
</evidence>
<sequence length="251" mass="29025">MNKASNLGHKYTHILINGDFNFPDIDWENWNAKNEISTELIECLNENFLQQIVVNPTRIRIKQEPSILDLIIVNDVNNIANIEYLDPLGASDHCVLKFDYMCYFKYTECAIERLNYYNADYDAMRHDLNIDCEKELEHKNTNDMLKAFMDKLNQAVSKHVPKSRPKNSKVIIHLAKRPLVVKSKSGELELHRTENNTVKVASSDSDKAEVLADFFSSVFTYENDKNMPVMDHADHSQQSSDREVSIRVQIT</sequence>
<dbReference type="InterPro" id="IPR036691">
    <property type="entry name" value="Endo/exonu/phosph_ase_sf"/>
</dbReference>
<dbReference type="OrthoDB" id="6152807at2759"/>
<evidence type="ECO:0000313" key="4">
    <source>
        <dbReference type="Proteomes" id="UP000507470"/>
    </source>
</evidence>
<dbReference type="Gene3D" id="3.60.10.10">
    <property type="entry name" value="Endonuclease/exonuclease/phosphatase"/>
    <property type="match status" value="1"/>
</dbReference>
<dbReference type="GO" id="GO:0031012">
    <property type="term" value="C:extracellular matrix"/>
    <property type="evidence" value="ECO:0007669"/>
    <property type="project" value="TreeGrafter"/>
</dbReference>
<accession>A0A6J8EJ27</accession>
<dbReference type="AlphaFoldDB" id="A0A6J8EJ27"/>
<dbReference type="PANTHER" id="PTHR33395:SF21">
    <property type="entry name" value="PERICARDIN"/>
    <property type="match status" value="1"/>
</dbReference>
<organism evidence="3 4">
    <name type="scientific">Mytilus coruscus</name>
    <name type="common">Sea mussel</name>
    <dbReference type="NCBI Taxonomy" id="42192"/>
    <lineage>
        <taxon>Eukaryota</taxon>
        <taxon>Metazoa</taxon>
        <taxon>Spiralia</taxon>
        <taxon>Lophotrochozoa</taxon>
        <taxon>Mollusca</taxon>
        <taxon>Bivalvia</taxon>
        <taxon>Autobranchia</taxon>
        <taxon>Pteriomorphia</taxon>
        <taxon>Mytilida</taxon>
        <taxon>Mytiloidea</taxon>
        <taxon>Mytilidae</taxon>
        <taxon>Mytilinae</taxon>
        <taxon>Mytilus</taxon>
    </lineage>
</organism>
<dbReference type="Pfam" id="PF14529">
    <property type="entry name" value="Exo_endo_phos_2"/>
    <property type="match status" value="1"/>
</dbReference>
<evidence type="ECO:0000313" key="3">
    <source>
        <dbReference type="EMBL" id="CAC5420388.1"/>
    </source>
</evidence>
<gene>
    <name evidence="3" type="ORF">MCOR_52611</name>
</gene>
<proteinExistence type="predicted"/>
<feature type="domain" description="Endonuclease/exonuclease/phosphatase" evidence="2">
    <location>
        <begin position="10"/>
        <end position="94"/>
    </location>
</feature>
<dbReference type="GO" id="GO:0007508">
    <property type="term" value="P:larval heart development"/>
    <property type="evidence" value="ECO:0007669"/>
    <property type="project" value="TreeGrafter"/>
</dbReference>
<reference evidence="3 4" key="1">
    <citation type="submission" date="2020-06" db="EMBL/GenBank/DDBJ databases">
        <authorList>
            <person name="Li R."/>
            <person name="Bekaert M."/>
        </authorList>
    </citation>
    <scope>NUCLEOTIDE SEQUENCE [LARGE SCALE GENOMIC DNA]</scope>
    <source>
        <strain evidence="4">wild</strain>
    </source>
</reference>
<feature type="compositionally biased region" description="Basic and acidic residues" evidence="1">
    <location>
        <begin position="232"/>
        <end position="245"/>
    </location>
</feature>
<dbReference type="GO" id="GO:0003824">
    <property type="term" value="F:catalytic activity"/>
    <property type="evidence" value="ECO:0007669"/>
    <property type="project" value="InterPro"/>
</dbReference>
<keyword evidence="4" id="KW-1185">Reference proteome</keyword>
<protein>
    <recommendedName>
        <fullName evidence="2">Endonuclease/exonuclease/phosphatase domain-containing protein</fullName>
    </recommendedName>
</protein>
<dbReference type="InterPro" id="IPR005135">
    <property type="entry name" value="Endo/exonuclease/phosphatase"/>
</dbReference>
<dbReference type="EMBL" id="CACVKT020009131">
    <property type="protein sequence ID" value="CAC5420388.1"/>
    <property type="molecule type" value="Genomic_DNA"/>
</dbReference>
<dbReference type="PANTHER" id="PTHR33395">
    <property type="entry name" value="TRANSCRIPTASE, PUTATIVE-RELATED-RELATED"/>
    <property type="match status" value="1"/>
</dbReference>
<name>A0A6J8EJ27_MYTCO</name>
<dbReference type="GO" id="GO:0061343">
    <property type="term" value="P:cell adhesion involved in heart morphogenesis"/>
    <property type="evidence" value="ECO:0007669"/>
    <property type="project" value="TreeGrafter"/>
</dbReference>
<dbReference type="SUPFAM" id="SSF56219">
    <property type="entry name" value="DNase I-like"/>
    <property type="match status" value="1"/>
</dbReference>
<evidence type="ECO:0000256" key="1">
    <source>
        <dbReference type="SAM" id="MobiDB-lite"/>
    </source>
</evidence>
<feature type="region of interest" description="Disordered" evidence="1">
    <location>
        <begin position="232"/>
        <end position="251"/>
    </location>
</feature>
<dbReference type="Proteomes" id="UP000507470">
    <property type="component" value="Unassembled WGS sequence"/>
</dbReference>